<evidence type="ECO:0000313" key="2">
    <source>
        <dbReference type="EMBL" id="RZT81666.1"/>
    </source>
</evidence>
<name>A0A4Q7UJZ1_9ACTN</name>
<protein>
    <submittedName>
        <fullName evidence="2">Uncharacterized protein</fullName>
    </submittedName>
</protein>
<feature type="compositionally biased region" description="Basic residues" evidence="1">
    <location>
        <begin position="231"/>
        <end position="241"/>
    </location>
</feature>
<organism evidence="2 3">
    <name type="scientific">Micromonospora violae</name>
    <dbReference type="NCBI Taxonomy" id="1278207"/>
    <lineage>
        <taxon>Bacteria</taxon>
        <taxon>Bacillati</taxon>
        <taxon>Actinomycetota</taxon>
        <taxon>Actinomycetes</taxon>
        <taxon>Micromonosporales</taxon>
        <taxon>Micromonosporaceae</taxon>
        <taxon>Micromonospora</taxon>
    </lineage>
</organism>
<feature type="compositionally biased region" description="Basic residues" evidence="1">
    <location>
        <begin position="207"/>
        <end position="217"/>
    </location>
</feature>
<accession>A0A4Q7UJZ1</accession>
<feature type="region of interest" description="Disordered" evidence="1">
    <location>
        <begin position="21"/>
        <end position="40"/>
    </location>
</feature>
<dbReference type="EMBL" id="SHKK01000001">
    <property type="protein sequence ID" value="RZT81666.1"/>
    <property type="molecule type" value="Genomic_DNA"/>
</dbReference>
<keyword evidence="3" id="KW-1185">Reference proteome</keyword>
<evidence type="ECO:0000313" key="3">
    <source>
        <dbReference type="Proteomes" id="UP000293781"/>
    </source>
</evidence>
<gene>
    <name evidence="2" type="ORF">EV382_4955</name>
</gene>
<feature type="compositionally biased region" description="Basic and acidic residues" evidence="1">
    <location>
        <begin position="253"/>
        <end position="265"/>
    </location>
</feature>
<sequence>MSFGVPAAPPVRWRAWGCTGGVMTDEQNPRRTPRSGRARKRAVRAQAARAGVPYSVAARQLEAVGLQPGETLSSYGRTIYPVVFDSHRELMIRRREQRSFDERVLDNRRAATLPDGRAQHLVERFPPTRGRDGTGVGPLYHGEGRQELLAMLYVVVAAESPGLLPAVGDLVWIAEMGEETALDMACAELDREARRLLDRDPPDPGRAAHRRRRRTRPGHAGPPAPESTRKFPCHHHRRPVGKFRSSPRIPHLARRDEDGRVRTCR</sequence>
<feature type="compositionally biased region" description="Basic residues" evidence="1">
    <location>
        <begin position="31"/>
        <end position="40"/>
    </location>
</feature>
<proteinExistence type="predicted"/>
<feature type="region of interest" description="Disordered" evidence="1">
    <location>
        <begin position="195"/>
        <end position="265"/>
    </location>
</feature>
<dbReference type="AlphaFoldDB" id="A0A4Q7UJZ1"/>
<comment type="caution">
    <text evidence="2">The sequence shown here is derived from an EMBL/GenBank/DDBJ whole genome shotgun (WGS) entry which is preliminary data.</text>
</comment>
<dbReference type="Proteomes" id="UP000293781">
    <property type="component" value="Unassembled WGS sequence"/>
</dbReference>
<reference evidence="2 3" key="1">
    <citation type="submission" date="2019-02" db="EMBL/GenBank/DDBJ databases">
        <title>Sequencing the genomes of 1000 actinobacteria strains.</title>
        <authorList>
            <person name="Klenk H.-P."/>
        </authorList>
    </citation>
    <scope>NUCLEOTIDE SEQUENCE [LARGE SCALE GENOMIC DNA]</scope>
    <source>
        <strain evidence="2 3">DSM 45888</strain>
    </source>
</reference>
<evidence type="ECO:0000256" key="1">
    <source>
        <dbReference type="SAM" id="MobiDB-lite"/>
    </source>
</evidence>